<sequence length="608" mass="67342">MRRKQGRNQGRQEILAAFLLNHKLVDHLIEDLANPTQVPRCMGTLILLISAANGCGASRLHTMLTTRLQQSTLLWQSIRDLLALPNRDLLSLRATYCLVCEMSILSPKLLCHSYSLGIILCILKSMRNKSALLEAAHQTLVAFVKCAVITTGTLKKELNDFLTMVFCEDTVQCDCYPRVAIGLVSALRGSNNIGICKCQSSSVLKLLLSQTHFRQAFAIRLALGEICHTSTSYTAIDSRVLVPLIWMLFHSDQLVVKMVATSIKALLDTLVDLTHRSTVPDLISGGGVPILWMARHDPTDDPTGYYRCCSPRSLVSQILDCLQCTLNGRKHPHFMFQREQVSRLFVCTKIVQFDSQATKWSCKNTNIALTLLLISSSTPVLLDTLRQLSNSLSSDVQVIRVLCRLLVILPQFSNNLNVDVPRPQLNSLTVLIRTVQRDTKMMIPPSKLLEKFDLDIPSILKGTYLSQGEVSVLWGNYESWECLISLASCPLELKDARETINRLQTLSPNLVLDALSIACCHHFCLPRHAYLTMFSNSGGNCNSAAEIVLSALKYGAPNLAVNMFSTLVDSCGNSTGDVLSVCTAAFFFMWLAQPPLNKTTLSVPVRTG</sequence>
<dbReference type="Proteomes" id="UP000789595">
    <property type="component" value="Unassembled WGS sequence"/>
</dbReference>
<dbReference type="EMBL" id="CAKKNE010000001">
    <property type="protein sequence ID" value="CAH0365111.1"/>
    <property type="molecule type" value="Genomic_DNA"/>
</dbReference>
<accession>A0A8J2WX73</accession>
<protein>
    <submittedName>
        <fullName evidence="1">Uncharacterized protein</fullName>
    </submittedName>
</protein>
<gene>
    <name evidence="1" type="ORF">PECAL_1P15230</name>
</gene>
<reference evidence="1" key="1">
    <citation type="submission" date="2021-11" db="EMBL/GenBank/DDBJ databases">
        <authorList>
            <consortium name="Genoscope - CEA"/>
            <person name="William W."/>
        </authorList>
    </citation>
    <scope>NUCLEOTIDE SEQUENCE</scope>
</reference>
<name>A0A8J2WX73_9STRA</name>
<organism evidence="1 2">
    <name type="scientific">Pelagomonas calceolata</name>
    <dbReference type="NCBI Taxonomy" id="35677"/>
    <lineage>
        <taxon>Eukaryota</taxon>
        <taxon>Sar</taxon>
        <taxon>Stramenopiles</taxon>
        <taxon>Ochrophyta</taxon>
        <taxon>Pelagophyceae</taxon>
        <taxon>Pelagomonadales</taxon>
        <taxon>Pelagomonadaceae</taxon>
        <taxon>Pelagomonas</taxon>
    </lineage>
</organism>
<comment type="caution">
    <text evidence="1">The sequence shown here is derived from an EMBL/GenBank/DDBJ whole genome shotgun (WGS) entry which is preliminary data.</text>
</comment>
<proteinExistence type="predicted"/>
<evidence type="ECO:0000313" key="2">
    <source>
        <dbReference type="Proteomes" id="UP000789595"/>
    </source>
</evidence>
<dbReference type="AlphaFoldDB" id="A0A8J2WX73"/>
<evidence type="ECO:0000313" key="1">
    <source>
        <dbReference type="EMBL" id="CAH0365111.1"/>
    </source>
</evidence>
<keyword evidence="2" id="KW-1185">Reference proteome</keyword>